<dbReference type="EMBL" id="CP076544">
    <property type="protein sequence ID" value="QWS34657.1"/>
    <property type="molecule type" value="Genomic_DNA"/>
</dbReference>
<name>A0ACD1E7F4_9MICO</name>
<organism evidence="1 2">
    <name type="scientific">Curtobacterium aetherium</name>
    <dbReference type="NCBI Taxonomy" id="2841594"/>
    <lineage>
        <taxon>Bacteria</taxon>
        <taxon>Bacillati</taxon>
        <taxon>Actinomycetota</taxon>
        <taxon>Actinomycetes</taxon>
        <taxon>Micrococcales</taxon>
        <taxon>Microbacteriaceae</taxon>
        <taxon>Curtobacterium</taxon>
    </lineage>
</organism>
<sequence>MTDVMSVNDLRRLIPSSDPVIPGRVHEVLSAVADAAEVLTYDVSARSFAEAVRRSYAQDEPNLLPLVEPLWPLGDALVLVCQVESGPEIVTVLLRAADRGFLSATAYDRSVSTRSPIRPTEEAP</sequence>
<reference evidence="1" key="1">
    <citation type="submission" date="2021-06" db="EMBL/GenBank/DDBJ databases">
        <authorList>
            <person name="Ellington A.J."/>
            <person name="Bryan N.C."/>
            <person name="Christner B.C."/>
            <person name="Reisch C.R."/>
        </authorList>
    </citation>
    <scope>NUCLEOTIDE SEQUENCE</scope>
    <source>
        <strain evidence="1">L6-1</strain>
    </source>
</reference>
<proteinExistence type="predicted"/>
<dbReference type="Proteomes" id="UP000681794">
    <property type="component" value="Chromosome"/>
</dbReference>
<protein>
    <submittedName>
        <fullName evidence="1">Uncharacterized protein</fullName>
    </submittedName>
</protein>
<evidence type="ECO:0000313" key="1">
    <source>
        <dbReference type="EMBL" id="QWS34657.1"/>
    </source>
</evidence>
<evidence type="ECO:0000313" key="2">
    <source>
        <dbReference type="Proteomes" id="UP000681794"/>
    </source>
</evidence>
<accession>A0ACD1E7F4</accession>
<keyword evidence="2" id="KW-1185">Reference proteome</keyword>
<gene>
    <name evidence="1" type="ORF">KM842_05845</name>
</gene>